<dbReference type="InterPro" id="IPR052928">
    <property type="entry name" value="Desiccation-related_membrane"/>
</dbReference>
<dbReference type="SUPFAM" id="SSF58113">
    <property type="entry name" value="Apolipoprotein A-I"/>
    <property type="match status" value="1"/>
</dbReference>
<dbReference type="PANTHER" id="PTHR35792:SF1">
    <property type="entry name" value="SLL0268 PROTEIN"/>
    <property type="match status" value="1"/>
</dbReference>
<proteinExistence type="predicted"/>
<dbReference type="InterPro" id="IPR024623">
    <property type="entry name" value="YtxH"/>
</dbReference>
<dbReference type="PANTHER" id="PTHR35792">
    <property type="entry name" value="GENERAL STRESS PROTEIN"/>
    <property type="match status" value="1"/>
</dbReference>
<dbReference type="Proteomes" id="UP000621516">
    <property type="component" value="Unassembled WGS sequence"/>
</dbReference>
<evidence type="ECO:0000256" key="1">
    <source>
        <dbReference type="SAM" id="Phobius"/>
    </source>
</evidence>
<accession>A0A8J6U5D8</accession>
<dbReference type="Pfam" id="PF12732">
    <property type="entry name" value="YtxH"/>
    <property type="match status" value="1"/>
</dbReference>
<feature type="transmembrane region" description="Helical" evidence="1">
    <location>
        <begin position="6"/>
        <end position="26"/>
    </location>
</feature>
<sequence>MGKDSRTILGFLVGTAVGAVAGVLFAPDKGTVTRKKIADEAQGIKDRMSENIEHTSESISKSVKQKRASLEEELEHLMSNASYQADDVITLLEKKLADLKAKNKKYQK</sequence>
<keyword evidence="1" id="KW-0472">Membrane</keyword>
<keyword evidence="1" id="KW-0812">Transmembrane</keyword>
<comment type="caution">
    <text evidence="2">The sequence shown here is derived from an EMBL/GenBank/DDBJ whole genome shotgun (WGS) entry which is preliminary data.</text>
</comment>
<organism evidence="2 3">
    <name type="scientific">Aestuariibaculum marinum</name>
    <dbReference type="NCBI Taxonomy" id="2683592"/>
    <lineage>
        <taxon>Bacteria</taxon>
        <taxon>Pseudomonadati</taxon>
        <taxon>Bacteroidota</taxon>
        <taxon>Flavobacteriia</taxon>
        <taxon>Flavobacteriales</taxon>
        <taxon>Flavobacteriaceae</taxon>
    </lineage>
</organism>
<dbReference type="RefSeq" id="WP_188222984.1">
    <property type="nucleotide sequence ID" value="NZ_JACVXD010000002.1"/>
</dbReference>
<gene>
    <name evidence="2" type="ORF">ICJ85_06645</name>
</gene>
<dbReference type="Gene3D" id="1.20.120.20">
    <property type="entry name" value="Apolipoprotein"/>
    <property type="match status" value="1"/>
</dbReference>
<dbReference type="EMBL" id="JACVXD010000002">
    <property type="protein sequence ID" value="MBD0823694.1"/>
    <property type="molecule type" value="Genomic_DNA"/>
</dbReference>
<evidence type="ECO:0000313" key="3">
    <source>
        <dbReference type="Proteomes" id="UP000621516"/>
    </source>
</evidence>
<protein>
    <submittedName>
        <fullName evidence="2">YtxH domain-containing protein</fullName>
    </submittedName>
</protein>
<name>A0A8J6U5D8_9FLAO</name>
<evidence type="ECO:0000313" key="2">
    <source>
        <dbReference type="EMBL" id="MBD0823694.1"/>
    </source>
</evidence>
<keyword evidence="3" id="KW-1185">Reference proteome</keyword>
<reference evidence="2 3" key="1">
    <citation type="journal article" date="2018" name="J. Microbiol.">
        <title>Aestuariibaculum marinum sp. nov., a marine bacterium isolated from seawater in South Korea.</title>
        <authorList>
            <person name="Choi J."/>
            <person name="Lee D."/>
            <person name="Jang J.H."/>
            <person name="Cha S."/>
            <person name="Seo T."/>
        </authorList>
    </citation>
    <scope>NUCLEOTIDE SEQUENCE [LARGE SCALE GENOMIC DNA]</scope>
    <source>
        <strain evidence="2 3">IP7</strain>
    </source>
</reference>
<keyword evidence="1" id="KW-1133">Transmembrane helix</keyword>
<dbReference type="AlphaFoldDB" id="A0A8J6U5D8"/>